<feature type="domain" description="DUF2470" evidence="1">
    <location>
        <begin position="7"/>
        <end position="92"/>
    </location>
</feature>
<dbReference type="InterPro" id="IPR037119">
    <property type="entry name" value="Haem_oxidase_HugZ-like_sf"/>
</dbReference>
<evidence type="ECO:0000313" key="2">
    <source>
        <dbReference type="EMBL" id="SGZ53436.1"/>
    </source>
</evidence>
<reference evidence="2 3" key="1">
    <citation type="submission" date="2016-10" db="EMBL/GenBank/DDBJ databases">
        <authorList>
            <person name="de Groot N.N."/>
        </authorList>
    </citation>
    <scope>NUCLEOTIDE SEQUENCE [LARGE SCALE GENOMIC DNA]</scope>
    <source>
        <strain evidence="2 3">PYCC 4715</strain>
    </source>
</reference>
<dbReference type="InterPro" id="IPR019595">
    <property type="entry name" value="DUF2470"/>
</dbReference>
<evidence type="ECO:0000259" key="1">
    <source>
        <dbReference type="Pfam" id="PF10615"/>
    </source>
</evidence>
<dbReference type="PANTHER" id="PTHR37783:SF1">
    <property type="entry name" value="MEMBRANE PROTEIN, PUTATIVE (AFU_ORTHOLOGUE AFUA_1G04315)-RELATED"/>
    <property type="match status" value="1"/>
</dbReference>
<sequence>MSDPRIRIISHMNKDHQLALLDYVVVYGGENVSHVDAESVIITDVSEEHLALSYNKENGNNKDLKLIWEEVPENEKVKVDQMGDIKAKLVAMAKYAAEKQGYSHKRVDKVSLPKKLDLYLMYLAFAVSLATLYDKTLVRRLVQNDKLLLTIAAKCPELLAKGYSYFENHITPIFSTIYGIHVVEILTVTWPRVNKLRMSLKNKLVWATMNFVEGFLVFSRLNKLEE</sequence>
<accession>A0A1L0DA80</accession>
<protein>
    <submittedName>
        <fullName evidence="2">CIC11C00000005629</fullName>
    </submittedName>
</protein>
<dbReference type="EMBL" id="LT635766">
    <property type="protein sequence ID" value="SGZ53436.1"/>
    <property type="molecule type" value="Genomic_DNA"/>
</dbReference>
<dbReference type="Proteomes" id="UP000182259">
    <property type="component" value="Chromosome III"/>
</dbReference>
<organism evidence="2 3">
    <name type="scientific">Sungouiella intermedia</name>
    <dbReference type="NCBI Taxonomy" id="45354"/>
    <lineage>
        <taxon>Eukaryota</taxon>
        <taxon>Fungi</taxon>
        <taxon>Dikarya</taxon>
        <taxon>Ascomycota</taxon>
        <taxon>Saccharomycotina</taxon>
        <taxon>Pichiomycetes</taxon>
        <taxon>Metschnikowiaceae</taxon>
        <taxon>Sungouiella</taxon>
    </lineage>
</organism>
<name>A0A1L0DA80_9ASCO</name>
<dbReference type="AlphaFoldDB" id="A0A1L0DA80"/>
<dbReference type="PANTHER" id="PTHR37783">
    <property type="entry name" value="MEMBRANE PROTEIN, PUTATIVE (AFU_ORTHOLOGUE AFUA_1G04315)-RELATED"/>
    <property type="match status" value="1"/>
</dbReference>
<dbReference type="Gene3D" id="3.20.180.10">
    <property type="entry name" value="PNP-oxidase-like"/>
    <property type="match status" value="1"/>
</dbReference>
<proteinExistence type="predicted"/>
<dbReference type="Pfam" id="PF10615">
    <property type="entry name" value="DUF2470"/>
    <property type="match status" value="1"/>
</dbReference>
<gene>
    <name evidence="2" type="ORF">SAMEA4029009_CIC11G00000005629</name>
</gene>
<evidence type="ECO:0000313" key="3">
    <source>
        <dbReference type="Proteomes" id="UP000182259"/>
    </source>
</evidence>